<reference evidence="2 3" key="1">
    <citation type="submission" date="2016-10" db="EMBL/GenBank/DDBJ databases">
        <authorList>
            <person name="de Groot N.N."/>
        </authorList>
    </citation>
    <scope>NUCLEOTIDE SEQUENCE [LARGE SCALE GENOMIC DNA]</scope>
    <source>
        <strain evidence="2 3">DSM 6059</strain>
    </source>
</reference>
<dbReference type="EMBL" id="FOLO01000076">
    <property type="protein sequence ID" value="SFD62655.1"/>
    <property type="molecule type" value="Genomic_DNA"/>
</dbReference>
<keyword evidence="1" id="KW-1133">Transmembrane helix</keyword>
<keyword evidence="1" id="KW-0472">Membrane</keyword>
<gene>
    <name evidence="2" type="ORF">SAMN02745724_05016</name>
</gene>
<evidence type="ECO:0000256" key="1">
    <source>
        <dbReference type="SAM" id="Phobius"/>
    </source>
</evidence>
<protein>
    <submittedName>
        <fullName evidence="2">Uncharacterized protein</fullName>
    </submittedName>
</protein>
<sequence>MYLTSRSIPELSGLKYTQRAQIIRLALSYLSVPEKTVLNLIKLLFLTPIFLILARIDSWEILIYLLITGICYPLITNPISIYFAKKYIDKAKAEFLDR</sequence>
<dbReference type="RefSeq" id="WP_091991269.1">
    <property type="nucleotide sequence ID" value="NZ_FOLO01000076.1"/>
</dbReference>
<dbReference type="InterPro" id="IPR046168">
    <property type="entry name" value="DUF6170"/>
</dbReference>
<feature type="transmembrane region" description="Helical" evidence="1">
    <location>
        <begin position="37"/>
        <end position="56"/>
    </location>
</feature>
<evidence type="ECO:0000313" key="3">
    <source>
        <dbReference type="Proteomes" id="UP000198862"/>
    </source>
</evidence>
<dbReference type="OrthoDB" id="6314641at2"/>
<name>A0A1I1TW90_9GAMM</name>
<accession>A0A1I1TW90</accession>
<evidence type="ECO:0000313" key="2">
    <source>
        <dbReference type="EMBL" id="SFD62655.1"/>
    </source>
</evidence>
<keyword evidence="1" id="KW-0812">Transmembrane</keyword>
<keyword evidence="3" id="KW-1185">Reference proteome</keyword>
<dbReference type="Proteomes" id="UP000198862">
    <property type="component" value="Unassembled WGS sequence"/>
</dbReference>
<feature type="transmembrane region" description="Helical" evidence="1">
    <location>
        <begin position="62"/>
        <end position="84"/>
    </location>
</feature>
<dbReference type="AlphaFoldDB" id="A0A1I1TW90"/>
<proteinExistence type="predicted"/>
<dbReference type="STRING" id="1123010.SAMN02745724_05016"/>
<organism evidence="2 3">
    <name type="scientific">Pseudoalteromonas denitrificans DSM 6059</name>
    <dbReference type="NCBI Taxonomy" id="1123010"/>
    <lineage>
        <taxon>Bacteria</taxon>
        <taxon>Pseudomonadati</taxon>
        <taxon>Pseudomonadota</taxon>
        <taxon>Gammaproteobacteria</taxon>
        <taxon>Alteromonadales</taxon>
        <taxon>Pseudoalteromonadaceae</taxon>
        <taxon>Pseudoalteromonas</taxon>
    </lineage>
</organism>
<dbReference type="Pfam" id="PF19667">
    <property type="entry name" value="DUF6170"/>
    <property type="match status" value="1"/>
</dbReference>